<feature type="chain" id="PRO_5046093844" evidence="8">
    <location>
        <begin position="26"/>
        <end position="561"/>
    </location>
</feature>
<keyword evidence="4 5" id="KW-0720">Serine protease</keyword>
<name>A0ABY6J6Z4_9BACT</name>
<dbReference type="InterPro" id="IPR051048">
    <property type="entry name" value="Peptidase_S8/S53_subtilisin"/>
</dbReference>
<dbReference type="CDD" id="cd07483">
    <property type="entry name" value="Peptidases_S8_Subtilisin_Novo-like"/>
    <property type="match status" value="1"/>
</dbReference>
<dbReference type="InterPro" id="IPR034080">
    <property type="entry name" value="Protease_P7-like_dom"/>
</dbReference>
<dbReference type="Gene3D" id="3.40.50.200">
    <property type="entry name" value="Peptidase S8/S53 domain"/>
    <property type="match status" value="2"/>
</dbReference>
<dbReference type="InterPro" id="IPR023827">
    <property type="entry name" value="Peptidase_S8_Asp-AS"/>
</dbReference>
<dbReference type="RefSeq" id="WP_264283028.1">
    <property type="nucleotide sequence ID" value="NZ_CP107006.1"/>
</dbReference>
<sequence>MNFFRELAVVSGTVVLAALSTNVMAQGNAVPKNWQLLDYGKDSIYGVSAQKAYSELLKGKKSKPVLVAVIDSGIDTTHEDLKPILWRNPKEIPGNGIDDDGNGYIDDIYGWNFLGAKDGSSVKEDSDEASREYYRLKSKYIDPDSALDKSSKEYAYWERLKAKTQKPPVDKAQYKTMLKIQENLKKSEEILKEYTKADDITLTTLDTIKSTNDDVLMAKSFVTRLFKSMVGDEAVSINDFKGELEEYIQELKKNSEATVKRPVDKRTIIVGDNLNDINDRFYGNNDVMGQFSFHGTHVSGIIGGVRDNGVGMDGVADNVRIMAVKVVPDGDERDKDVALGIRYAVDNGARIINMSFGKGFSPNKEWVDEAIKYAESKGVLLVHAAGNDGANNDEVENYPKDTYNDGTIANNMITVGAMGNGKSAQKVAVFSNYGKKEVDVFAPGVNIYSTVPGGNKYGNASGTSMASPVVAGVAALVLSYYPELSARQLKQILEKSATPIPGASQMVNKPGSGGEEISFAELSASGGMVNVYNALKLAAKTKGENKEPKSKKTKVSPVKKG</sequence>
<gene>
    <name evidence="10" type="ORF">MKQ68_09140</name>
</gene>
<accession>A0ABY6J6Z4</accession>
<evidence type="ECO:0000256" key="5">
    <source>
        <dbReference type="PROSITE-ProRule" id="PRU01240"/>
    </source>
</evidence>
<evidence type="ECO:0000256" key="2">
    <source>
        <dbReference type="ARBA" id="ARBA00022670"/>
    </source>
</evidence>
<evidence type="ECO:0000256" key="7">
    <source>
        <dbReference type="SAM" id="MobiDB-lite"/>
    </source>
</evidence>
<feature type="compositionally biased region" description="Basic and acidic residues" evidence="7">
    <location>
        <begin position="541"/>
        <end position="550"/>
    </location>
</feature>
<keyword evidence="11" id="KW-1185">Reference proteome</keyword>
<dbReference type="InterPro" id="IPR000209">
    <property type="entry name" value="Peptidase_S8/S53_dom"/>
</dbReference>
<protein>
    <submittedName>
        <fullName evidence="10">S8 family peptidase</fullName>
    </submittedName>
</protein>
<evidence type="ECO:0000256" key="8">
    <source>
        <dbReference type="SAM" id="SignalP"/>
    </source>
</evidence>
<organism evidence="10 11">
    <name type="scientific">Chitinophaga horti</name>
    <dbReference type="NCBI Taxonomy" id="2920382"/>
    <lineage>
        <taxon>Bacteria</taxon>
        <taxon>Pseudomonadati</taxon>
        <taxon>Bacteroidota</taxon>
        <taxon>Chitinophagia</taxon>
        <taxon>Chitinophagales</taxon>
        <taxon>Chitinophagaceae</taxon>
        <taxon>Chitinophaga</taxon>
    </lineage>
</organism>
<feature type="active site" description="Charge relay system" evidence="5">
    <location>
        <position position="294"/>
    </location>
</feature>
<evidence type="ECO:0000256" key="3">
    <source>
        <dbReference type="ARBA" id="ARBA00022801"/>
    </source>
</evidence>
<dbReference type="Pfam" id="PF00082">
    <property type="entry name" value="Peptidase_S8"/>
    <property type="match status" value="1"/>
</dbReference>
<dbReference type="InterPro" id="IPR015500">
    <property type="entry name" value="Peptidase_S8_subtilisin-rel"/>
</dbReference>
<feature type="compositionally biased region" description="Basic residues" evidence="7">
    <location>
        <begin position="551"/>
        <end position="561"/>
    </location>
</feature>
<feature type="signal peptide" evidence="8">
    <location>
        <begin position="1"/>
        <end position="25"/>
    </location>
</feature>
<keyword evidence="3 5" id="KW-0378">Hydrolase</keyword>
<dbReference type="InterPro" id="IPR023828">
    <property type="entry name" value="Peptidase_S8_Ser-AS"/>
</dbReference>
<dbReference type="EMBL" id="CP107006">
    <property type="protein sequence ID" value="UYQ95260.1"/>
    <property type="molecule type" value="Genomic_DNA"/>
</dbReference>
<proteinExistence type="inferred from homology"/>
<feature type="active site" description="Charge relay system" evidence="5">
    <location>
        <position position="464"/>
    </location>
</feature>
<dbReference type="PROSITE" id="PS00137">
    <property type="entry name" value="SUBTILASE_HIS"/>
    <property type="match status" value="1"/>
</dbReference>
<feature type="domain" description="Peptidase S8/S53" evidence="9">
    <location>
        <begin position="63"/>
        <end position="500"/>
    </location>
</feature>
<feature type="region of interest" description="Disordered" evidence="7">
    <location>
        <begin position="540"/>
        <end position="561"/>
    </location>
</feature>
<reference evidence="10" key="1">
    <citation type="submission" date="2022-10" db="EMBL/GenBank/DDBJ databases">
        <title>Chitinophaga sp. nov., isolated from soil.</title>
        <authorList>
            <person name="Jeon C.O."/>
        </authorList>
    </citation>
    <scope>NUCLEOTIDE SEQUENCE</scope>
    <source>
        <strain evidence="10">R8</strain>
    </source>
</reference>
<dbReference type="SUPFAM" id="SSF52743">
    <property type="entry name" value="Subtilisin-like"/>
    <property type="match status" value="1"/>
</dbReference>
<evidence type="ECO:0000256" key="6">
    <source>
        <dbReference type="RuleBase" id="RU003355"/>
    </source>
</evidence>
<feature type="active site" description="Charge relay system" evidence="5">
    <location>
        <position position="71"/>
    </location>
</feature>
<comment type="similarity">
    <text evidence="1 5 6">Belongs to the peptidase S8 family.</text>
</comment>
<evidence type="ECO:0000256" key="1">
    <source>
        <dbReference type="ARBA" id="ARBA00011073"/>
    </source>
</evidence>
<evidence type="ECO:0000313" key="10">
    <source>
        <dbReference type="EMBL" id="UYQ95260.1"/>
    </source>
</evidence>
<dbReference type="Proteomes" id="UP001162741">
    <property type="component" value="Chromosome"/>
</dbReference>
<dbReference type="PROSITE" id="PS00136">
    <property type="entry name" value="SUBTILASE_ASP"/>
    <property type="match status" value="1"/>
</dbReference>
<dbReference type="InterPro" id="IPR036852">
    <property type="entry name" value="Peptidase_S8/S53_dom_sf"/>
</dbReference>
<dbReference type="PROSITE" id="PS00138">
    <property type="entry name" value="SUBTILASE_SER"/>
    <property type="match status" value="1"/>
</dbReference>
<keyword evidence="8" id="KW-0732">Signal</keyword>
<dbReference type="PRINTS" id="PR00723">
    <property type="entry name" value="SUBTILISIN"/>
</dbReference>
<dbReference type="InterPro" id="IPR022398">
    <property type="entry name" value="Peptidase_S8_His-AS"/>
</dbReference>
<evidence type="ECO:0000313" key="11">
    <source>
        <dbReference type="Proteomes" id="UP001162741"/>
    </source>
</evidence>
<evidence type="ECO:0000256" key="4">
    <source>
        <dbReference type="ARBA" id="ARBA00022825"/>
    </source>
</evidence>
<keyword evidence="2 5" id="KW-0645">Protease</keyword>
<dbReference type="PROSITE" id="PS51892">
    <property type="entry name" value="SUBTILASE"/>
    <property type="match status" value="1"/>
</dbReference>
<dbReference type="PANTHER" id="PTHR43399">
    <property type="entry name" value="SUBTILISIN-RELATED"/>
    <property type="match status" value="1"/>
</dbReference>
<evidence type="ECO:0000259" key="9">
    <source>
        <dbReference type="Pfam" id="PF00082"/>
    </source>
</evidence>
<dbReference type="PANTHER" id="PTHR43399:SF4">
    <property type="entry name" value="CELL WALL-ASSOCIATED PROTEASE"/>
    <property type="match status" value="1"/>
</dbReference>